<gene>
    <name evidence="1" type="ORF">Pfra01_001016000</name>
</gene>
<dbReference type="EMBL" id="BSXT01000967">
    <property type="protein sequence ID" value="GMF36849.1"/>
    <property type="molecule type" value="Genomic_DNA"/>
</dbReference>
<dbReference type="AlphaFoldDB" id="A0A9W6XEI3"/>
<reference evidence="1" key="1">
    <citation type="submission" date="2023-04" db="EMBL/GenBank/DDBJ databases">
        <title>Phytophthora fragariaefolia NBRC 109709.</title>
        <authorList>
            <person name="Ichikawa N."/>
            <person name="Sato H."/>
            <person name="Tonouchi N."/>
        </authorList>
    </citation>
    <scope>NUCLEOTIDE SEQUENCE</scope>
    <source>
        <strain evidence="1">NBRC 109709</strain>
    </source>
</reference>
<organism evidence="1 2">
    <name type="scientific">Phytophthora fragariaefolia</name>
    <dbReference type="NCBI Taxonomy" id="1490495"/>
    <lineage>
        <taxon>Eukaryota</taxon>
        <taxon>Sar</taxon>
        <taxon>Stramenopiles</taxon>
        <taxon>Oomycota</taxon>
        <taxon>Peronosporomycetes</taxon>
        <taxon>Peronosporales</taxon>
        <taxon>Peronosporaceae</taxon>
        <taxon>Phytophthora</taxon>
    </lineage>
</organism>
<sequence>MSSEPATPLSEPATPSSAKKVVRQKFAAITDGMLLRAVNAFQPWRAPAGTANVILKVFEDIAVSGTVEQYQEGHKLLLDILTHTKDWEEKVTAENKITDTKQQAIESSGALMGLAICESIEDSDEGDEDTGGEGTDGTDITGATAQALALIEELLAVLQ</sequence>
<proteinExistence type="predicted"/>
<comment type="caution">
    <text evidence="1">The sequence shown here is derived from an EMBL/GenBank/DDBJ whole genome shotgun (WGS) entry which is preliminary data.</text>
</comment>
<name>A0A9W6XEI3_9STRA</name>
<dbReference type="OrthoDB" id="126166at2759"/>
<dbReference type="Proteomes" id="UP001165121">
    <property type="component" value="Unassembled WGS sequence"/>
</dbReference>
<keyword evidence="2" id="KW-1185">Reference proteome</keyword>
<accession>A0A9W6XEI3</accession>
<evidence type="ECO:0000313" key="1">
    <source>
        <dbReference type="EMBL" id="GMF36849.1"/>
    </source>
</evidence>
<evidence type="ECO:0000313" key="2">
    <source>
        <dbReference type="Proteomes" id="UP001165121"/>
    </source>
</evidence>
<protein>
    <submittedName>
        <fullName evidence="1">Unnamed protein product</fullName>
    </submittedName>
</protein>